<keyword evidence="4" id="KW-0067">ATP-binding</keyword>
<dbReference type="SUPFAM" id="SSF52540">
    <property type="entry name" value="P-loop containing nucleoside triphosphate hydrolases"/>
    <property type="match status" value="1"/>
</dbReference>
<evidence type="ECO:0000256" key="3">
    <source>
        <dbReference type="ARBA" id="ARBA00022806"/>
    </source>
</evidence>
<protein>
    <recommendedName>
        <fullName evidence="5">DNA2/NAM7 helicase helicase domain-containing protein</fullName>
    </recommendedName>
</protein>
<evidence type="ECO:0000256" key="1">
    <source>
        <dbReference type="ARBA" id="ARBA00022741"/>
    </source>
</evidence>
<dbReference type="InterPro" id="IPR050534">
    <property type="entry name" value="Coronavir_polyprotein_1ab"/>
</dbReference>
<sequence length="306" mass="34338">MLYGRIMQFGRILSAIHTSKARLHSSVLLNSIGRYAKLQKRKDPLAAYPPEFRAKLRDWPRLLQAEIDESVNHLKELRALSDLRELEDRGAPVAIREAKSLKEIAECVMLASNRKEITIKVRPSSSSRSLNGDTEYILTLSQSSGALHSVQDFFLQNKVVDTPGVDLLGYAFRAKNMPSIHNDRMITDLPDELNESQRRAVSAALNKRRPFVTIQGPPGTGKTRVVAEIVRQLYKKKLKTLVCAPSHVAVDKVMSELVKFFDNATSEEDLPTSSEESDVIADAETIEDAISSHEKYSDLCDLFDKM</sequence>
<keyword evidence="7" id="KW-1185">Reference proteome</keyword>
<dbReference type="InterPro" id="IPR041677">
    <property type="entry name" value="DNA2/NAM7_AAA_11"/>
</dbReference>
<evidence type="ECO:0000256" key="4">
    <source>
        <dbReference type="ARBA" id="ARBA00022840"/>
    </source>
</evidence>
<keyword evidence="2" id="KW-0378">Hydrolase</keyword>
<keyword evidence="3" id="KW-0347">Helicase</keyword>
<evidence type="ECO:0000313" key="6">
    <source>
        <dbReference type="EMBL" id="KIH53120.1"/>
    </source>
</evidence>
<name>A0A0C2FX21_9BILA</name>
<dbReference type="AlphaFoldDB" id="A0A0C2FX21"/>
<dbReference type="EMBL" id="KN741986">
    <property type="protein sequence ID" value="KIH53120.1"/>
    <property type="molecule type" value="Genomic_DNA"/>
</dbReference>
<evidence type="ECO:0000313" key="7">
    <source>
        <dbReference type="Proteomes" id="UP000054047"/>
    </source>
</evidence>
<proteinExistence type="predicted"/>
<organism evidence="6 7">
    <name type="scientific">Ancylostoma duodenale</name>
    <dbReference type="NCBI Taxonomy" id="51022"/>
    <lineage>
        <taxon>Eukaryota</taxon>
        <taxon>Metazoa</taxon>
        <taxon>Ecdysozoa</taxon>
        <taxon>Nematoda</taxon>
        <taxon>Chromadorea</taxon>
        <taxon>Rhabditida</taxon>
        <taxon>Rhabditina</taxon>
        <taxon>Rhabditomorpha</taxon>
        <taxon>Strongyloidea</taxon>
        <taxon>Ancylostomatidae</taxon>
        <taxon>Ancylostomatinae</taxon>
        <taxon>Ancylostoma</taxon>
    </lineage>
</organism>
<dbReference type="Proteomes" id="UP000054047">
    <property type="component" value="Unassembled WGS sequence"/>
</dbReference>
<dbReference type="GO" id="GO:0016787">
    <property type="term" value="F:hydrolase activity"/>
    <property type="evidence" value="ECO:0007669"/>
    <property type="project" value="UniProtKB-KW"/>
</dbReference>
<dbReference type="Pfam" id="PF13086">
    <property type="entry name" value="AAA_11"/>
    <property type="match status" value="1"/>
</dbReference>
<feature type="non-terminal residue" evidence="6">
    <location>
        <position position="306"/>
    </location>
</feature>
<accession>A0A0C2FX21</accession>
<feature type="domain" description="DNA2/NAM7 helicase helicase" evidence="5">
    <location>
        <begin position="192"/>
        <end position="265"/>
    </location>
</feature>
<dbReference type="InterPro" id="IPR027417">
    <property type="entry name" value="P-loop_NTPase"/>
</dbReference>
<gene>
    <name evidence="6" type="ORF">ANCDUO_16760</name>
</gene>
<dbReference type="PANTHER" id="PTHR43788">
    <property type="entry name" value="DNA2/NAM7 HELICASE FAMILY MEMBER"/>
    <property type="match status" value="1"/>
</dbReference>
<dbReference type="Gene3D" id="3.40.50.300">
    <property type="entry name" value="P-loop containing nucleotide triphosphate hydrolases"/>
    <property type="match status" value="1"/>
</dbReference>
<evidence type="ECO:0000259" key="5">
    <source>
        <dbReference type="Pfam" id="PF13086"/>
    </source>
</evidence>
<dbReference type="GO" id="GO:0005524">
    <property type="term" value="F:ATP binding"/>
    <property type="evidence" value="ECO:0007669"/>
    <property type="project" value="UniProtKB-KW"/>
</dbReference>
<dbReference type="GO" id="GO:0043139">
    <property type="term" value="F:5'-3' DNA helicase activity"/>
    <property type="evidence" value="ECO:0007669"/>
    <property type="project" value="TreeGrafter"/>
</dbReference>
<dbReference type="PANTHER" id="PTHR43788:SF16">
    <property type="entry name" value="HELICASE WITH ZINC FINGER 2"/>
    <property type="match status" value="1"/>
</dbReference>
<dbReference type="OrthoDB" id="5805783at2759"/>
<keyword evidence="1" id="KW-0547">Nucleotide-binding</keyword>
<reference evidence="6 7" key="1">
    <citation type="submission" date="2013-12" db="EMBL/GenBank/DDBJ databases">
        <title>Draft genome of the parsitic nematode Ancylostoma duodenale.</title>
        <authorList>
            <person name="Mitreva M."/>
        </authorList>
    </citation>
    <scope>NUCLEOTIDE SEQUENCE [LARGE SCALE GENOMIC DNA]</scope>
    <source>
        <strain evidence="6 7">Zhejiang</strain>
    </source>
</reference>
<evidence type="ECO:0000256" key="2">
    <source>
        <dbReference type="ARBA" id="ARBA00022801"/>
    </source>
</evidence>